<accession>A0ABD1WN63</accession>
<evidence type="ECO:0000313" key="3">
    <source>
        <dbReference type="Proteomes" id="UP001604277"/>
    </source>
</evidence>
<protein>
    <submittedName>
        <fullName evidence="2">Uncharacterized protein</fullName>
    </submittedName>
</protein>
<evidence type="ECO:0000256" key="1">
    <source>
        <dbReference type="SAM" id="MobiDB-lite"/>
    </source>
</evidence>
<proteinExistence type="predicted"/>
<comment type="caution">
    <text evidence="2">The sequence shown here is derived from an EMBL/GenBank/DDBJ whole genome shotgun (WGS) entry which is preliminary data.</text>
</comment>
<feature type="region of interest" description="Disordered" evidence="1">
    <location>
        <begin position="1"/>
        <end position="46"/>
    </location>
</feature>
<dbReference type="Proteomes" id="UP001604277">
    <property type="component" value="Unassembled WGS sequence"/>
</dbReference>
<gene>
    <name evidence="2" type="ORF">Fot_12659</name>
</gene>
<evidence type="ECO:0000313" key="2">
    <source>
        <dbReference type="EMBL" id="KAL2551129.1"/>
    </source>
</evidence>
<organism evidence="2 3">
    <name type="scientific">Forsythia ovata</name>
    <dbReference type="NCBI Taxonomy" id="205694"/>
    <lineage>
        <taxon>Eukaryota</taxon>
        <taxon>Viridiplantae</taxon>
        <taxon>Streptophyta</taxon>
        <taxon>Embryophyta</taxon>
        <taxon>Tracheophyta</taxon>
        <taxon>Spermatophyta</taxon>
        <taxon>Magnoliopsida</taxon>
        <taxon>eudicotyledons</taxon>
        <taxon>Gunneridae</taxon>
        <taxon>Pentapetalae</taxon>
        <taxon>asterids</taxon>
        <taxon>lamiids</taxon>
        <taxon>Lamiales</taxon>
        <taxon>Oleaceae</taxon>
        <taxon>Forsythieae</taxon>
        <taxon>Forsythia</taxon>
    </lineage>
</organism>
<reference evidence="3" key="1">
    <citation type="submission" date="2024-07" db="EMBL/GenBank/DDBJ databases">
        <title>Two chromosome-level genome assemblies of Korean endemic species Abeliophyllum distichum and Forsythia ovata (Oleaceae).</title>
        <authorList>
            <person name="Jang H."/>
        </authorList>
    </citation>
    <scope>NUCLEOTIDE SEQUENCE [LARGE SCALE GENOMIC DNA]</scope>
</reference>
<name>A0ABD1WN63_9LAMI</name>
<keyword evidence="3" id="KW-1185">Reference proteome</keyword>
<dbReference type="EMBL" id="JBFOLJ010000003">
    <property type="protein sequence ID" value="KAL2551129.1"/>
    <property type="molecule type" value="Genomic_DNA"/>
</dbReference>
<sequence>MTIKASEPVANLNPTQNSSSRTLKKSSKLEREKPSSNFPRNSVLKPPSWVFDPSTNGVASGTRFSYRFDTFIATIPSRATPHCSVTAILSNSNQSIRTRCKP</sequence>
<dbReference type="AlphaFoldDB" id="A0ABD1WN63"/>